<dbReference type="GO" id="GO:0005737">
    <property type="term" value="C:cytoplasm"/>
    <property type="evidence" value="ECO:0007669"/>
    <property type="project" value="TreeGrafter"/>
</dbReference>
<keyword evidence="3" id="KW-1015">Disulfide bond</keyword>
<dbReference type="RefSeq" id="WP_201243543.1">
    <property type="nucleotide sequence ID" value="NZ_NHSF01000010.1"/>
</dbReference>
<gene>
    <name evidence="6" type="ORF">CCR82_01540</name>
</gene>
<dbReference type="PRINTS" id="PR00421">
    <property type="entry name" value="THIOREDOXIN"/>
</dbReference>
<evidence type="ECO:0000256" key="3">
    <source>
        <dbReference type="ARBA" id="ARBA00023157"/>
    </source>
</evidence>
<evidence type="ECO:0000313" key="7">
    <source>
        <dbReference type="Proteomes" id="UP001296967"/>
    </source>
</evidence>
<accession>A0AAJ0XDX0</accession>
<evidence type="ECO:0000259" key="5">
    <source>
        <dbReference type="PROSITE" id="PS51352"/>
    </source>
</evidence>
<dbReference type="SUPFAM" id="SSF52833">
    <property type="entry name" value="Thioredoxin-like"/>
    <property type="match status" value="1"/>
</dbReference>
<name>A0AAJ0XDX0_HALSE</name>
<dbReference type="PROSITE" id="PS51352">
    <property type="entry name" value="THIOREDOXIN_2"/>
    <property type="match status" value="1"/>
</dbReference>
<dbReference type="AlphaFoldDB" id="A0AAJ0XDX0"/>
<evidence type="ECO:0000313" key="6">
    <source>
        <dbReference type="EMBL" id="MBK5929249.1"/>
    </source>
</evidence>
<evidence type="ECO:0000256" key="1">
    <source>
        <dbReference type="ARBA" id="ARBA00022448"/>
    </source>
</evidence>
<comment type="caution">
    <text evidence="6">The sequence shown here is derived from an EMBL/GenBank/DDBJ whole genome shotgun (WGS) entry which is preliminary data.</text>
</comment>
<evidence type="ECO:0000256" key="4">
    <source>
        <dbReference type="ARBA" id="ARBA00023284"/>
    </source>
</evidence>
<dbReference type="Pfam" id="PF00085">
    <property type="entry name" value="Thioredoxin"/>
    <property type="match status" value="1"/>
</dbReference>
<reference evidence="6" key="2">
    <citation type="journal article" date="2020" name="Microorganisms">
        <title>Osmotic Adaptation and Compatible Solute Biosynthesis of Phototrophic Bacteria as Revealed from Genome Analyses.</title>
        <authorList>
            <person name="Imhoff J.F."/>
            <person name="Rahn T."/>
            <person name="Kunzel S."/>
            <person name="Keller A."/>
            <person name="Neulinger S.C."/>
        </authorList>
    </citation>
    <scope>NUCLEOTIDE SEQUENCE</scope>
    <source>
        <strain evidence="6">DSM 4395</strain>
    </source>
</reference>
<dbReference type="InterPro" id="IPR017937">
    <property type="entry name" value="Thioredoxin_CS"/>
</dbReference>
<dbReference type="GO" id="GO:0015035">
    <property type="term" value="F:protein-disulfide reductase activity"/>
    <property type="evidence" value="ECO:0007669"/>
    <property type="project" value="TreeGrafter"/>
</dbReference>
<reference evidence="6" key="1">
    <citation type="submission" date="2017-05" db="EMBL/GenBank/DDBJ databases">
        <authorList>
            <person name="Imhoff J.F."/>
            <person name="Rahn T."/>
            <person name="Kuenzel S."/>
            <person name="Neulinger S.C."/>
        </authorList>
    </citation>
    <scope>NUCLEOTIDE SEQUENCE</scope>
    <source>
        <strain evidence="6">DSM 4395</strain>
    </source>
</reference>
<keyword evidence="7" id="KW-1185">Reference proteome</keyword>
<organism evidence="6 7">
    <name type="scientific">Halochromatium salexigens</name>
    <name type="common">Chromatium salexigens</name>
    <dbReference type="NCBI Taxonomy" id="49447"/>
    <lineage>
        <taxon>Bacteria</taxon>
        <taxon>Pseudomonadati</taxon>
        <taxon>Pseudomonadota</taxon>
        <taxon>Gammaproteobacteria</taxon>
        <taxon>Chromatiales</taxon>
        <taxon>Chromatiaceae</taxon>
        <taxon>Halochromatium</taxon>
    </lineage>
</organism>
<proteinExistence type="predicted"/>
<keyword evidence="2" id="KW-0249">Electron transport</keyword>
<dbReference type="InterPro" id="IPR036249">
    <property type="entry name" value="Thioredoxin-like_sf"/>
</dbReference>
<dbReference type="PANTHER" id="PTHR45663">
    <property type="entry name" value="GEO12009P1"/>
    <property type="match status" value="1"/>
</dbReference>
<dbReference type="PROSITE" id="PS00194">
    <property type="entry name" value="THIOREDOXIN_1"/>
    <property type="match status" value="1"/>
</dbReference>
<dbReference type="CDD" id="cd02947">
    <property type="entry name" value="TRX_family"/>
    <property type="match status" value="1"/>
</dbReference>
<evidence type="ECO:0000256" key="2">
    <source>
        <dbReference type="ARBA" id="ARBA00022982"/>
    </source>
</evidence>
<dbReference type="Gene3D" id="3.40.30.10">
    <property type="entry name" value="Glutaredoxin"/>
    <property type="match status" value="1"/>
</dbReference>
<dbReference type="Proteomes" id="UP001296967">
    <property type="component" value="Unassembled WGS sequence"/>
</dbReference>
<protein>
    <submittedName>
        <fullName evidence="6">Thiol reductase thioredoxin</fullName>
    </submittedName>
</protein>
<dbReference type="PANTHER" id="PTHR45663:SF11">
    <property type="entry name" value="GEO12009P1"/>
    <property type="match status" value="1"/>
</dbReference>
<sequence>MRFPSDQPPCADCFDVDHDGFEQAVIEASRTRPILVDFWADWCAPCHQLAPHLYRVIDELEGAVGLAKVEVDEGENMKLAGHYRLRGFPTVLLFQQGEEHGRFSGSRSSVQIRAWLDAHLDEPFGYQHDAVL</sequence>
<feature type="domain" description="Thioredoxin" evidence="5">
    <location>
        <begin position="2"/>
        <end position="121"/>
    </location>
</feature>
<keyword evidence="1" id="KW-0813">Transport</keyword>
<dbReference type="EMBL" id="NHSF01000010">
    <property type="protein sequence ID" value="MBK5929249.1"/>
    <property type="molecule type" value="Genomic_DNA"/>
</dbReference>
<keyword evidence="4" id="KW-0676">Redox-active center</keyword>
<dbReference type="InterPro" id="IPR013766">
    <property type="entry name" value="Thioredoxin_domain"/>
</dbReference>